<dbReference type="PANTHER" id="PTHR33736">
    <property type="entry name" value="F-BOX PROTEIN-RELATED"/>
    <property type="match status" value="1"/>
</dbReference>
<sequence length="355" mass="39302">MTAITSLADVHPDIIQTHILPRLHATATATATAVSSYLQALCSDDDNLWSVISKSTWPSITHPRVDGVISAFPAGHRSFFEDSFPLLITDVNNRRRRRPSSSQLQPSELISAIDVRYQNEIVFSTVEFTNTGSADSLSSALSIESNNEPTNNGCRIFSSIGLKAGDMIDPTNEATLSHLKDSVTLSWILINPRSKRAGNLSSIKPVSAKPGWMPNEAILRYTTVLPGYDPNEMVECRIEVVLEGVDEGLQVQDVVLKLLDMDSICLNGGEFLVITQGAISEENNVKRRVVDDEGLLASVDLLHLMQLRRSKVLCLTIVFFRENYPRKSLSVEDVEENLRKPLSFRSFMSSEALKL</sequence>
<comment type="caution">
    <text evidence="1">The sequence shown here is derived from an EMBL/GenBank/DDBJ whole genome shotgun (WGS) entry which is preliminary data.</text>
</comment>
<dbReference type="AlphaFoldDB" id="A0A5N6PTB6"/>
<evidence type="ECO:0000313" key="2">
    <source>
        <dbReference type="Proteomes" id="UP000326396"/>
    </source>
</evidence>
<reference evidence="1 2" key="1">
    <citation type="submission" date="2019-05" db="EMBL/GenBank/DDBJ databases">
        <title>Mikania micrantha, genome provides insights into the molecular mechanism of rapid growth.</title>
        <authorList>
            <person name="Liu B."/>
        </authorList>
    </citation>
    <scope>NUCLEOTIDE SEQUENCE [LARGE SCALE GENOMIC DNA]</scope>
    <source>
        <strain evidence="1">NLD-2019</strain>
        <tissue evidence="1">Leaf</tissue>
    </source>
</reference>
<name>A0A5N6PTB6_9ASTR</name>
<evidence type="ECO:0000313" key="1">
    <source>
        <dbReference type="EMBL" id="KAD6796417.1"/>
    </source>
</evidence>
<dbReference type="Proteomes" id="UP000326396">
    <property type="component" value="Linkage Group LG11"/>
</dbReference>
<gene>
    <name evidence="1" type="ORF">E3N88_07313</name>
</gene>
<protein>
    <recommendedName>
        <fullName evidence="3">F-box domain-containing protein</fullName>
    </recommendedName>
</protein>
<accession>A0A5N6PTB6</accession>
<organism evidence="1 2">
    <name type="scientific">Mikania micrantha</name>
    <name type="common">bitter vine</name>
    <dbReference type="NCBI Taxonomy" id="192012"/>
    <lineage>
        <taxon>Eukaryota</taxon>
        <taxon>Viridiplantae</taxon>
        <taxon>Streptophyta</taxon>
        <taxon>Embryophyta</taxon>
        <taxon>Tracheophyta</taxon>
        <taxon>Spermatophyta</taxon>
        <taxon>Magnoliopsida</taxon>
        <taxon>eudicotyledons</taxon>
        <taxon>Gunneridae</taxon>
        <taxon>Pentapetalae</taxon>
        <taxon>asterids</taxon>
        <taxon>campanulids</taxon>
        <taxon>Asterales</taxon>
        <taxon>Asteraceae</taxon>
        <taxon>Asteroideae</taxon>
        <taxon>Heliantheae alliance</taxon>
        <taxon>Eupatorieae</taxon>
        <taxon>Mikania</taxon>
    </lineage>
</organism>
<proteinExistence type="predicted"/>
<dbReference type="OrthoDB" id="671172at2759"/>
<dbReference type="PANTHER" id="PTHR33736:SF34">
    <property type="entry name" value="F-BOX-LIKE DOMAIN SUPERFAMILY PROTEIN"/>
    <property type="match status" value="1"/>
</dbReference>
<dbReference type="EMBL" id="SZYD01000003">
    <property type="protein sequence ID" value="KAD6796417.1"/>
    <property type="molecule type" value="Genomic_DNA"/>
</dbReference>
<dbReference type="SUPFAM" id="SSF81383">
    <property type="entry name" value="F-box domain"/>
    <property type="match status" value="1"/>
</dbReference>
<keyword evidence="2" id="KW-1185">Reference proteome</keyword>
<dbReference type="InterPro" id="IPR045283">
    <property type="entry name" value="AT3G44326-like"/>
</dbReference>
<dbReference type="InterPro" id="IPR036047">
    <property type="entry name" value="F-box-like_dom_sf"/>
</dbReference>
<evidence type="ECO:0008006" key="3">
    <source>
        <dbReference type="Google" id="ProtNLM"/>
    </source>
</evidence>